<keyword evidence="10" id="KW-1185">Reference proteome</keyword>
<dbReference type="InterPro" id="IPR016161">
    <property type="entry name" value="Ald_DH/histidinol_DH"/>
</dbReference>
<organism evidence="9 10">
    <name type="scientific">Streptomyces graminofaciens</name>
    <dbReference type="NCBI Taxonomy" id="68212"/>
    <lineage>
        <taxon>Bacteria</taxon>
        <taxon>Bacillati</taxon>
        <taxon>Actinomycetota</taxon>
        <taxon>Actinomycetes</taxon>
        <taxon>Kitasatosporales</taxon>
        <taxon>Streptomycetaceae</taxon>
        <taxon>Streptomyces</taxon>
    </lineage>
</organism>
<evidence type="ECO:0000256" key="4">
    <source>
        <dbReference type="ARBA" id="ARBA00022857"/>
    </source>
</evidence>
<comment type="similarity">
    <text evidence="3 8">Belongs to the LuxC family.</text>
</comment>
<dbReference type="Gene3D" id="3.40.309.10">
    <property type="entry name" value="Aldehyde Dehydrogenase, Chain A, domain 2"/>
    <property type="match status" value="1"/>
</dbReference>
<evidence type="ECO:0000256" key="7">
    <source>
        <dbReference type="ARBA" id="ARBA00049412"/>
    </source>
</evidence>
<dbReference type="InterPro" id="IPR008670">
    <property type="entry name" value="CoA_reduct_LuxC"/>
</dbReference>
<dbReference type="Gene3D" id="3.40.605.10">
    <property type="entry name" value="Aldehyde Dehydrogenase, Chain A, domain 1"/>
    <property type="match status" value="1"/>
</dbReference>
<dbReference type="Proteomes" id="UP001321542">
    <property type="component" value="Chromosome"/>
</dbReference>
<evidence type="ECO:0000256" key="1">
    <source>
        <dbReference type="ARBA" id="ARBA00003277"/>
    </source>
</evidence>
<reference evidence="9 10" key="2">
    <citation type="journal article" date="2023" name="ChemBioChem">
        <title>Acyltransferase Domain Exchange between Two Independent Type I Polyketide Synthases in the Same Producer Strain of Macrolide Antibiotics.</title>
        <authorList>
            <person name="Kudo F."/>
            <person name="Kishikawa K."/>
            <person name="Tsuboi K."/>
            <person name="Kido T."/>
            <person name="Usui T."/>
            <person name="Hashimoto J."/>
            <person name="Shin-Ya K."/>
            <person name="Miyanaga A."/>
            <person name="Eguchi T."/>
        </authorList>
    </citation>
    <scope>NUCLEOTIDE SEQUENCE [LARGE SCALE GENOMIC DNA]</scope>
    <source>
        <strain evidence="9 10">A-8890</strain>
    </source>
</reference>
<dbReference type="EC" id="1.2.1.50" evidence="8"/>
<evidence type="ECO:0000256" key="5">
    <source>
        <dbReference type="ARBA" id="ARBA00023002"/>
    </source>
</evidence>
<evidence type="ECO:0000256" key="8">
    <source>
        <dbReference type="PIRNR" id="PIRNR009414"/>
    </source>
</evidence>
<proteinExistence type="inferred from homology"/>
<evidence type="ECO:0000256" key="3">
    <source>
        <dbReference type="ARBA" id="ARBA00010915"/>
    </source>
</evidence>
<evidence type="ECO:0000313" key="9">
    <source>
        <dbReference type="EMBL" id="BBC32372.1"/>
    </source>
</evidence>
<sequence length="484" mass="54014">MAGHLAPPAPTKVKNHPFMVWGRRVEPDGDARVLEFPNGARSAVPLLTPALADQLRHPPTELAETPLQEIVAYLNRIGHLWNNEEYARRRLYIRELKRMHGYSQQMADAEADLISTTLRAHGHLHDMVAVELGHRQIMDRWIPREDAEVRAYPRGRSVHILPGNVPYSTTVSLVRALLTKNTSVLKYAAGEPVTAVVLAQSFTDIDPDHPVTRSVSAVFWERDSELGRQVLADADVICAWGGAEAVNTAYRNCSSEAIVVPYGPRRSFTVVGKDADMARAARGIAHDASMYEQRACFSTHQVFTDADPEEFADRLQAELVRYEDMLPRTSVTADEAAQASMEVAAQRFLGRRTRTGSWGSILITDPATVTELPSARTVFIHPVKDLAEVAQWVDPTVQTIGLAPWTLHERLRHELARRGACRFVEAGLSPLFRLGGSHDGLQPLQLMTRMVSVEAPRLDYGKGMVVPIDQSEFLEHRRLRDLLM</sequence>
<comment type="pathway">
    <text evidence="2">Lipid metabolism; fatty acid reduction for biolumincescence.</text>
</comment>
<accession>A0ABN5VJI3</accession>
<gene>
    <name evidence="9" type="ORF">SGFS_036660</name>
</gene>
<dbReference type="SUPFAM" id="SSF53720">
    <property type="entry name" value="ALDH-like"/>
    <property type="match status" value="1"/>
</dbReference>
<dbReference type="InterPro" id="IPR016162">
    <property type="entry name" value="Ald_DH_N"/>
</dbReference>
<name>A0ABN5VJI3_9ACTN</name>
<protein>
    <recommendedName>
        <fullName evidence="8">Acyl-CoA reductase</fullName>
        <ecNumber evidence="8">1.2.1.50</ecNumber>
    </recommendedName>
</protein>
<dbReference type="EMBL" id="AP018448">
    <property type="protein sequence ID" value="BBC32372.1"/>
    <property type="molecule type" value="Genomic_DNA"/>
</dbReference>
<reference evidence="9 10" key="1">
    <citation type="journal article" date="2010" name="ChemBioChem">
        <title>Cloning and characterization of the biosynthetic gene cluster of 16-membered macrolide antibiotic FD-891: involvement of a dual functional cytochrome P450 monooxygenase catalyzing epoxidation and hydroxylation.</title>
        <authorList>
            <person name="Kudo F."/>
            <person name="Motegi A."/>
            <person name="Mizoue K."/>
            <person name="Eguchi T."/>
        </authorList>
    </citation>
    <scope>NUCLEOTIDE SEQUENCE [LARGE SCALE GENOMIC DNA]</scope>
    <source>
        <strain evidence="9 10">A-8890</strain>
    </source>
</reference>
<evidence type="ECO:0000313" key="10">
    <source>
        <dbReference type="Proteomes" id="UP001321542"/>
    </source>
</evidence>
<dbReference type="Pfam" id="PF05893">
    <property type="entry name" value="LuxC"/>
    <property type="match status" value="1"/>
</dbReference>
<evidence type="ECO:0000256" key="2">
    <source>
        <dbReference type="ARBA" id="ARBA00004908"/>
    </source>
</evidence>
<keyword evidence="5 8" id="KW-0560">Oxidoreductase</keyword>
<dbReference type="InterPro" id="IPR016163">
    <property type="entry name" value="Ald_DH_C"/>
</dbReference>
<evidence type="ECO:0000256" key="6">
    <source>
        <dbReference type="ARBA" id="ARBA00023223"/>
    </source>
</evidence>
<dbReference type="PIRSF" id="PIRSF009414">
    <property type="entry name" value="LuxC"/>
    <property type="match status" value="1"/>
</dbReference>
<keyword evidence="4 8" id="KW-0521">NADP</keyword>
<comment type="function">
    <text evidence="1">LuxC is the fatty acid reductase enzyme responsible for synthesis of the aldehyde substrate for the luminescent reaction catalyzed by luciferase.</text>
</comment>
<comment type="catalytic activity">
    <reaction evidence="7 8">
        <text>a long-chain fatty aldehyde + NADP(+) + CoA = a long-chain fatty acyl-CoA + NADPH + H(+)</text>
        <dbReference type="Rhea" id="RHEA:15437"/>
        <dbReference type="ChEBI" id="CHEBI:15378"/>
        <dbReference type="ChEBI" id="CHEBI:17176"/>
        <dbReference type="ChEBI" id="CHEBI:57287"/>
        <dbReference type="ChEBI" id="CHEBI:57783"/>
        <dbReference type="ChEBI" id="CHEBI:58349"/>
        <dbReference type="ChEBI" id="CHEBI:83139"/>
        <dbReference type="EC" id="1.2.1.50"/>
    </reaction>
</comment>
<keyword evidence="6" id="KW-0455">Luminescence</keyword>